<dbReference type="Proteomes" id="UP000184159">
    <property type="component" value="Unassembled WGS sequence"/>
</dbReference>
<accession>A0A1M4TB05</accession>
<dbReference type="Pfam" id="PF01810">
    <property type="entry name" value="LysE"/>
    <property type="match status" value="1"/>
</dbReference>
<dbReference type="PANTHER" id="PTHR30086">
    <property type="entry name" value="ARGININE EXPORTER PROTEIN ARGO"/>
    <property type="match status" value="1"/>
</dbReference>
<dbReference type="EMBL" id="FQUH01000001">
    <property type="protein sequence ID" value="SHE41610.1"/>
    <property type="molecule type" value="Genomic_DNA"/>
</dbReference>
<evidence type="ECO:0000256" key="2">
    <source>
        <dbReference type="ARBA" id="ARBA00022475"/>
    </source>
</evidence>
<feature type="transmembrane region" description="Helical" evidence="6">
    <location>
        <begin position="140"/>
        <end position="161"/>
    </location>
</feature>
<name>A0A1M4TB05_VIBGA</name>
<keyword evidence="8" id="KW-1185">Reference proteome</keyword>
<dbReference type="GO" id="GO:0005886">
    <property type="term" value="C:plasma membrane"/>
    <property type="evidence" value="ECO:0007669"/>
    <property type="project" value="UniProtKB-SubCell"/>
</dbReference>
<evidence type="ECO:0000313" key="7">
    <source>
        <dbReference type="EMBL" id="SHE41610.1"/>
    </source>
</evidence>
<dbReference type="GO" id="GO:0033228">
    <property type="term" value="P:cysteine export across plasma membrane"/>
    <property type="evidence" value="ECO:0007669"/>
    <property type="project" value="TreeGrafter"/>
</dbReference>
<gene>
    <name evidence="7" type="ORF">SAMN02745781_00272</name>
</gene>
<keyword evidence="3 6" id="KW-0812">Transmembrane</keyword>
<evidence type="ECO:0000256" key="6">
    <source>
        <dbReference type="SAM" id="Phobius"/>
    </source>
</evidence>
<comment type="subcellular location">
    <subcellularLocation>
        <location evidence="1">Cell membrane</location>
        <topology evidence="1">Multi-pass membrane protein</topology>
    </subcellularLocation>
</comment>
<sequence>MLFEQLPALILFAFTATFTPGPNNMMLMTSGANVGFMRTLPHMLGVTLGFGVMLFLVGIGAAGIFHTFPILHPILKWLCLSYLVYLAIKIATSQSHIATGDYQPMTFYAAALFQWVNPKGWSMALTAVSLYNPSANVQGLLWTAAIFIIINIPSGTTWIFAGKQISNVLRNPVHLLWFNYAMAFLLVASTLPMVL</sequence>
<dbReference type="GO" id="GO:0015171">
    <property type="term" value="F:amino acid transmembrane transporter activity"/>
    <property type="evidence" value="ECO:0007669"/>
    <property type="project" value="TreeGrafter"/>
</dbReference>
<evidence type="ECO:0000256" key="1">
    <source>
        <dbReference type="ARBA" id="ARBA00004651"/>
    </source>
</evidence>
<dbReference type="InterPro" id="IPR001123">
    <property type="entry name" value="LeuE-type"/>
</dbReference>
<keyword evidence="4 6" id="KW-1133">Transmembrane helix</keyword>
<evidence type="ECO:0000313" key="8">
    <source>
        <dbReference type="Proteomes" id="UP000184159"/>
    </source>
</evidence>
<evidence type="ECO:0000256" key="3">
    <source>
        <dbReference type="ARBA" id="ARBA00022692"/>
    </source>
</evidence>
<keyword evidence="2" id="KW-1003">Cell membrane</keyword>
<dbReference type="PANTHER" id="PTHR30086:SF20">
    <property type="entry name" value="ARGININE EXPORTER PROTEIN ARGO-RELATED"/>
    <property type="match status" value="1"/>
</dbReference>
<evidence type="ECO:0000256" key="5">
    <source>
        <dbReference type="ARBA" id="ARBA00023136"/>
    </source>
</evidence>
<protein>
    <submittedName>
        <fullName evidence="7">Threonine/homoserine/homoserine lactone efflux protein</fullName>
    </submittedName>
</protein>
<organism evidence="7 8">
    <name type="scientific">Vibrio gazogenes DSM 21264 = NBRC 103151</name>
    <dbReference type="NCBI Taxonomy" id="1123492"/>
    <lineage>
        <taxon>Bacteria</taxon>
        <taxon>Pseudomonadati</taxon>
        <taxon>Pseudomonadota</taxon>
        <taxon>Gammaproteobacteria</taxon>
        <taxon>Vibrionales</taxon>
        <taxon>Vibrionaceae</taxon>
        <taxon>Vibrio</taxon>
    </lineage>
</organism>
<feature type="transmembrane region" description="Helical" evidence="6">
    <location>
        <begin position="77"/>
        <end position="97"/>
    </location>
</feature>
<keyword evidence="5 6" id="KW-0472">Membrane</keyword>
<dbReference type="AlphaFoldDB" id="A0A1M4TB05"/>
<feature type="transmembrane region" description="Helical" evidence="6">
    <location>
        <begin position="42"/>
        <end position="65"/>
    </location>
</feature>
<dbReference type="RefSeq" id="WP_072954593.1">
    <property type="nucleotide sequence ID" value="NZ_FQUH01000001.1"/>
</dbReference>
<reference evidence="8" key="1">
    <citation type="submission" date="2016-11" db="EMBL/GenBank/DDBJ databases">
        <authorList>
            <person name="Varghese N."/>
            <person name="Submissions S."/>
        </authorList>
    </citation>
    <scope>NUCLEOTIDE SEQUENCE [LARGE SCALE GENOMIC DNA]</scope>
    <source>
        <strain evidence="8">DSM 21264</strain>
    </source>
</reference>
<proteinExistence type="predicted"/>
<feature type="transmembrane region" description="Helical" evidence="6">
    <location>
        <begin position="173"/>
        <end position="194"/>
    </location>
</feature>
<evidence type="ECO:0000256" key="4">
    <source>
        <dbReference type="ARBA" id="ARBA00022989"/>
    </source>
</evidence>